<sequence length="37" mass="4298">MHQKVATPESVSESRWSRISSNNQIHFLSSKKQLLRS</sequence>
<gene>
    <name evidence="1" type="ORF">TSAR_015048</name>
</gene>
<evidence type="ECO:0000313" key="2">
    <source>
        <dbReference type="Proteomes" id="UP000215335"/>
    </source>
</evidence>
<protein>
    <submittedName>
        <fullName evidence="1">Uncharacterized protein</fullName>
    </submittedName>
</protein>
<reference evidence="1 2" key="1">
    <citation type="journal article" date="2017" name="Curr. Biol.">
        <title>The Evolution of Venom by Co-option of Single-Copy Genes.</title>
        <authorList>
            <person name="Martinson E.O."/>
            <person name="Mrinalini"/>
            <person name="Kelkar Y.D."/>
            <person name="Chang C.H."/>
            <person name="Werren J.H."/>
        </authorList>
    </citation>
    <scope>NUCLEOTIDE SEQUENCE [LARGE SCALE GENOMIC DNA]</scope>
    <source>
        <strain evidence="1 2">Alberta</strain>
        <tissue evidence="1">Whole body</tissue>
    </source>
</reference>
<comment type="caution">
    <text evidence="1">The sequence shown here is derived from an EMBL/GenBank/DDBJ whole genome shotgun (WGS) entry which is preliminary data.</text>
</comment>
<dbReference type="Proteomes" id="UP000215335">
    <property type="component" value="Unassembled WGS sequence"/>
</dbReference>
<dbReference type="EMBL" id="NNAY01000647">
    <property type="protein sequence ID" value="OXU27204.1"/>
    <property type="molecule type" value="Genomic_DNA"/>
</dbReference>
<accession>A0A232F8N5</accession>
<keyword evidence="2" id="KW-1185">Reference proteome</keyword>
<proteinExistence type="predicted"/>
<dbReference type="AlphaFoldDB" id="A0A232F8N5"/>
<organism evidence="1 2">
    <name type="scientific">Trichomalopsis sarcophagae</name>
    <dbReference type="NCBI Taxonomy" id="543379"/>
    <lineage>
        <taxon>Eukaryota</taxon>
        <taxon>Metazoa</taxon>
        <taxon>Ecdysozoa</taxon>
        <taxon>Arthropoda</taxon>
        <taxon>Hexapoda</taxon>
        <taxon>Insecta</taxon>
        <taxon>Pterygota</taxon>
        <taxon>Neoptera</taxon>
        <taxon>Endopterygota</taxon>
        <taxon>Hymenoptera</taxon>
        <taxon>Apocrita</taxon>
        <taxon>Proctotrupomorpha</taxon>
        <taxon>Chalcidoidea</taxon>
        <taxon>Pteromalidae</taxon>
        <taxon>Pteromalinae</taxon>
        <taxon>Trichomalopsis</taxon>
    </lineage>
</organism>
<name>A0A232F8N5_9HYME</name>
<evidence type="ECO:0000313" key="1">
    <source>
        <dbReference type="EMBL" id="OXU27204.1"/>
    </source>
</evidence>